<accession>A0A0G8C1K6</accession>
<name>A0A0G8C1K6_9BACI</name>
<protein>
    <submittedName>
        <fullName evidence="2">Uncharacterized protein</fullName>
    </submittedName>
</protein>
<evidence type="ECO:0000313" key="3">
    <source>
        <dbReference type="Proteomes" id="UP000035350"/>
    </source>
</evidence>
<keyword evidence="1" id="KW-0812">Transmembrane</keyword>
<feature type="transmembrane region" description="Helical" evidence="1">
    <location>
        <begin position="12"/>
        <end position="34"/>
    </location>
</feature>
<reference evidence="2 3" key="1">
    <citation type="journal article" date="2015" name="Genome Announc.">
        <title>Next-Generation Whole-Genome Sequencing of Eight Strains of Bacillus cereus, Isolated from Food.</title>
        <authorList>
            <person name="Krawczyk A.O."/>
            <person name="de Jong A."/>
            <person name="Eijlander R.T."/>
            <person name="Berendsen E.M."/>
            <person name="Holsappel S."/>
            <person name="Wells-Bennik M.H."/>
            <person name="Kuipers O.P."/>
        </authorList>
    </citation>
    <scope>NUCLEOTIDE SEQUENCE [LARGE SCALE GENOMIC DNA]</scope>
    <source>
        <strain evidence="2 3">B4147</strain>
    </source>
</reference>
<proteinExistence type="predicted"/>
<comment type="caution">
    <text evidence="2">The sequence shown here is derived from an EMBL/GenBank/DDBJ whole genome shotgun (WGS) entry which is preliminary data.</text>
</comment>
<evidence type="ECO:0000313" key="2">
    <source>
        <dbReference type="EMBL" id="KKZ93021.1"/>
    </source>
</evidence>
<evidence type="ECO:0000256" key="1">
    <source>
        <dbReference type="SAM" id="Phobius"/>
    </source>
</evidence>
<dbReference type="Proteomes" id="UP000035350">
    <property type="component" value="Unassembled WGS sequence"/>
</dbReference>
<sequence length="39" mass="4403">MWLLVKSSKAVLVVLAGTLKFKAVFEPVIVWVLIKQLSF</sequence>
<organism evidence="2 3">
    <name type="scientific">Bacillus wiedmannii</name>
    <dbReference type="NCBI Taxonomy" id="1890302"/>
    <lineage>
        <taxon>Bacteria</taxon>
        <taxon>Bacillati</taxon>
        <taxon>Bacillota</taxon>
        <taxon>Bacilli</taxon>
        <taxon>Bacillales</taxon>
        <taxon>Bacillaceae</taxon>
        <taxon>Bacillus</taxon>
        <taxon>Bacillus cereus group</taxon>
    </lineage>
</organism>
<dbReference type="AlphaFoldDB" id="A0A0G8C1K6"/>
<keyword evidence="1" id="KW-1133">Transmembrane helix</keyword>
<gene>
    <name evidence="2" type="ORF">B4147_2257</name>
</gene>
<dbReference type="EMBL" id="LCYN01000031">
    <property type="protein sequence ID" value="KKZ93021.1"/>
    <property type="molecule type" value="Genomic_DNA"/>
</dbReference>
<reference evidence="3" key="2">
    <citation type="submission" date="2015-04" db="EMBL/GenBank/DDBJ databases">
        <title>Draft Genome Sequences of Eight Spore-Forming Food Isolates of Bacillus cereus Genome sequencing.</title>
        <authorList>
            <person name="Krawcyk A.O."/>
            <person name="de Jong A."/>
            <person name="Eijlander R.T."/>
            <person name="Berendsen E.M."/>
            <person name="Holsappel S."/>
            <person name="Wells-Bennik M."/>
            <person name="Kuipers O.P."/>
        </authorList>
    </citation>
    <scope>NUCLEOTIDE SEQUENCE [LARGE SCALE GENOMIC DNA]</scope>
    <source>
        <strain evidence="3">B4147</strain>
    </source>
</reference>
<keyword evidence="1" id="KW-0472">Membrane</keyword>